<dbReference type="SMART" id="SM00304">
    <property type="entry name" value="HAMP"/>
    <property type="match status" value="1"/>
</dbReference>
<dbReference type="EMBL" id="RCTF01000021">
    <property type="protein sequence ID" value="RLP74057.1"/>
    <property type="molecule type" value="Genomic_DNA"/>
</dbReference>
<feature type="transmembrane region" description="Helical" evidence="3">
    <location>
        <begin position="289"/>
        <end position="311"/>
    </location>
</feature>
<dbReference type="Pfam" id="PF00990">
    <property type="entry name" value="GGDEF"/>
    <property type="match status" value="1"/>
</dbReference>
<gene>
    <name evidence="6" type="ORF">D9R14_19980</name>
</gene>
<dbReference type="InterPro" id="IPR000160">
    <property type="entry name" value="GGDEF_dom"/>
</dbReference>
<dbReference type="CDD" id="cd18773">
    <property type="entry name" value="PDC1_HK_sensor"/>
    <property type="match status" value="1"/>
</dbReference>
<dbReference type="Gene3D" id="3.30.450.20">
    <property type="entry name" value="PAS domain"/>
    <property type="match status" value="2"/>
</dbReference>
<keyword evidence="3" id="KW-0812">Transmembrane</keyword>
<dbReference type="PROSITE" id="PS50887">
    <property type="entry name" value="GGDEF"/>
    <property type="match status" value="1"/>
</dbReference>
<dbReference type="InterPro" id="IPR003660">
    <property type="entry name" value="HAMP_dom"/>
</dbReference>
<dbReference type="CDD" id="cd12915">
    <property type="entry name" value="PDC2_DGC_like"/>
    <property type="match status" value="1"/>
</dbReference>
<dbReference type="PANTHER" id="PTHR45138:SF9">
    <property type="entry name" value="DIGUANYLATE CYCLASE DGCM-RELATED"/>
    <property type="match status" value="1"/>
</dbReference>
<dbReference type="InterPro" id="IPR043128">
    <property type="entry name" value="Rev_trsase/Diguanyl_cyclase"/>
</dbReference>
<dbReference type="Gene3D" id="6.10.340.10">
    <property type="match status" value="1"/>
</dbReference>
<accession>A0A3L7A1M8</accession>
<dbReference type="GO" id="GO:0007165">
    <property type="term" value="P:signal transduction"/>
    <property type="evidence" value="ECO:0007669"/>
    <property type="project" value="InterPro"/>
</dbReference>
<proteinExistence type="predicted"/>
<dbReference type="GO" id="GO:0043709">
    <property type="term" value="P:cell adhesion involved in single-species biofilm formation"/>
    <property type="evidence" value="ECO:0007669"/>
    <property type="project" value="TreeGrafter"/>
</dbReference>
<keyword evidence="7" id="KW-1185">Reference proteome</keyword>
<dbReference type="Gene3D" id="3.30.70.270">
    <property type="match status" value="1"/>
</dbReference>
<feature type="domain" description="HAMP" evidence="4">
    <location>
        <begin position="313"/>
        <end position="364"/>
    </location>
</feature>
<comment type="catalytic activity">
    <reaction evidence="2">
        <text>2 GTP = 3',3'-c-di-GMP + 2 diphosphate</text>
        <dbReference type="Rhea" id="RHEA:24898"/>
        <dbReference type="ChEBI" id="CHEBI:33019"/>
        <dbReference type="ChEBI" id="CHEBI:37565"/>
        <dbReference type="ChEBI" id="CHEBI:58805"/>
        <dbReference type="EC" id="2.7.7.65"/>
    </reaction>
</comment>
<evidence type="ECO:0000313" key="6">
    <source>
        <dbReference type="EMBL" id="RLP74057.1"/>
    </source>
</evidence>
<feature type="domain" description="GGDEF" evidence="5">
    <location>
        <begin position="407"/>
        <end position="542"/>
    </location>
</feature>
<dbReference type="SMART" id="SM00267">
    <property type="entry name" value="GGDEF"/>
    <property type="match status" value="1"/>
</dbReference>
<dbReference type="AlphaFoldDB" id="A0A3L7A1M8"/>
<dbReference type="EC" id="2.7.7.65" evidence="1"/>
<dbReference type="PANTHER" id="PTHR45138">
    <property type="entry name" value="REGULATORY COMPONENTS OF SENSORY TRANSDUCTION SYSTEM"/>
    <property type="match status" value="1"/>
</dbReference>
<evidence type="ECO:0000256" key="2">
    <source>
        <dbReference type="ARBA" id="ARBA00034247"/>
    </source>
</evidence>
<organism evidence="6 7">
    <name type="scientific">Xanthobacter tagetidis</name>
    <dbReference type="NCBI Taxonomy" id="60216"/>
    <lineage>
        <taxon>Bacteria</taxon>
        <taxon>Pseudomonadati</taxon>
        <taxon>Pseudomonadota</taxon>
        <taxon>Alphaproteobacteria</taxon>
        <taxon>Hyphomicrobiales</taxon>
        <taxon>Xanthobacteraceae</taxon>
        <taxon>Xanthobacter</taxon>
    </lineage>
</organism>
<name>A0A3L7A1M8_9HYPH</name>
<dbReference type="InterPro" id="IPR050469">
    <property type="entry name" value="Diguanylate_Cyclase"/>
</dbReference>
<keyword evidence="3" id="KW-1133">Transmembrane helix</keyword>
<sequence length="542" mass="57421">MGGGTQGLATVMDGRRTSIRLRILALICLAAVPLSAERILSLLTDRHNQIAAAEDKVRDLAHRAALAQQEGLASAKAVLDVVSRQSAALLENPASCNRQLALLAQEIIGIAGLDIILPDGRVACASAPAAVGTVIQDQRWLTAALGSVDMVMSELTVSRLTGRDALFLARAERDSTGEPVAVGVVSIDLQWFSRIAARTALGSGTVVDVIGNDGAVISRYPIGAEIVGRRFPSHPLTRSVADIDEGVVRVAGYDGRDRIFAFMRFEGTNVHVAVGVDAERIVAPIDQKILATAIAHLVALACFLALAWFAAERLIIAPIERLTSAVKAVGQEEAETVADVGVAEFEPLVQAVDQMARRLSERNRELRGLNDRLTALARTDGLTDLPNRRTFDVQFSQDWVAARDHGSPLTLVMADVDSFKAFNDTYGHLAGDDALRAVARTFAAVATGSGYFIARYGGEEFVVLLPGAEVEEGIAFAEQARAQVEALGIENRQAANRRLTISLGVASVLPNGGGPDALVASADAALYEAKWRGRNCVVAAGG</sequence>
<dbReference type="CDD" id="cd01949">
    <property type="entry name" value="GGDEF"/>
    <property type="match status" value="1"/>
</dbReference>
<dbReference type="InterPro" id="IPR029787">
    <property type="entry name" value="Nucleotide_cyclase"/>
</dbReference>
<dbReference type="FunFam" id="3.30.70.270:FF:000001">
    <property type="entry name" value="Diguanylate cyclase domain protein"/>
    <property type="match status" value="1"/>
</dbReference>
<dbReference type="NCBIfam" id="TIGR00254">
    <property type="entry name" value="GGDEF"/>
    <property type="match status" value="1"/>
</dbReference>
<reference evidence="6 7" key="1">
    <citation type="submission" date="2018-10" db="EMBL/GenBank/DDBJ databases">
        <title>Xanthobacter tagetidis genome sequencing and assembly.</title>
        <authorList>
            <person name="Maclea K.S."/>
            <person name="Goen A.E."/>
            <person name="Fatima S.A."/>
        </authorList>
    </citation>
    <scope>NUCLEOTIDE SEQUENCE [LARGE SCALE GENOMIC DNA]</scope>
    <source>
        <strain evidence="6 7">ATCC 700314</strain>
    </source>
</reference>
<keyword evidence="3" id="KW-0472">Membrane</keyword>
<protein>
    <recommendedName>
        <fullName evidence="1">diguanylate cyclase</fullName>
        <ecNumber evidence="1">2.7.7.65</ecNumber>
    </recommendedName>
</protein>
<dbReference type="Proteomes" id="UP000269692">
    <property type="component" value="Unassembled WGS sequence"/>
</dbReference>
<evidence type="ECO:0000259" key="5">
    <source>
        <dbReference type="PROSITE" id="PS50887"/>
    </source>
</evidence>
<dbReference type="SUPFAM" id="SSF55073">
    <property type="entry name" value="Nucleotide cyclase"/>
    <property type="match status" value="1"/>
</dbReference>
<dbReference type="RefSeq" id="WP_121625116.1">
    <property type="nucleotide sequence ID" value="NZ_JACIIW010000003.1"/>
</dbReference>
<dbReference type="GO" id="GO:0005886">
    <property type="term" value="C:plasma membrane"/>
    <property type="evidence" value="ECO:0007669"/>
    <property type="project" value="TreeGrafter"/>
</dbReference>
<evidence type="ECO:0000259" key="4">
    <source>
        <dbReference type="PROSITE" id="PS50885"/>
    </source>
</evidence>
<evidence type="ECO:0000313" key="7">
    <source>
        <dbReference type="Proteomes" id="UP000269692"/>
    </source>
</evidence>
<dbReference type="PROSITE" id="PS50885">
    <property type="entry name" value="HAMP"/>
    <property type="match status" value="1"/>
</dbReference>
<comment type="caution">
    <text evidence="6">The sequence shown here is derived from an EMBL/GenBank/DDBJ whole genome shotgun (WGS) entry which is preliminary data.</text>
</comment>
<dbReference type="OrthoDB" id="9812260at2"/>
<evidence type="ECO:0000256" key="1">
    <source>
        <dbReference type="ARBA" id="ARBA00012528"/>
    </source>
</evidence>
<dbReference type="GO" id="GO:1902201">
    <property type="term" value="P:negative regulation of bacterial-type flagellum-dependent cell motility"/>
    <property type="evidence" value="ECO:0007669"/>
    <property type="project" value="TreeGrafter"/>
</dbReference>
<dbReference type="GO" id="GO:0052621">
    <property type="term" value="F:diguanylate cyclase activity"/>
    <property type="evidence" value="ECO:0007669"/>
    <property type="project" value="UniProtKB-EC"/>
</dbReference>
<evidence type="ECO:0000256" key="3">
    <source>
        <dbReference type="SAM" id="Phobius"/>
    </source>
</evidence>